<name>A0A975BTI1_9BACT</name>
<evidence type="ECO:0000313" key="2">
    <source>
        <dbReference type="Proteomes" id="UP000663722"/>
    </source>
</evidence>
<evidence type="ECO:0000313" key="1">
    <source>
        <dbReference type="EMBL" id="QTA91158.1"/>
    </source>
</evidence>
<dbReference type="KEGG" id="dmm:dnm_072230"/>
<keyword evidence="2" id="KW-1185">Reference proteome</keyword>
<dbReference type="EMBL" id="CP061800">
    <property type="protein sequence ID" value="QTA91158.1"/>
    <property type="molecule type" value="Genomic_DNA"/>
</dbReference>
<dbReference type="Pfam" id="PF13513">
    <property type="entry name" value="HEAT_EZ"/>
    <property type="match status" value="1"/>
</dbReference>
<dbReference type="Gene3D" id="1.25.10.10">
    <property type="entry name" value="Leucine-rich Repeat Variant"/>
    <property type="match status" value="1"/>
</dbReference>
<accession>A0A975BTI1</accession>
<dbReference type="InterPro" id="IPR016024">
    <property type="entry name" value="ARM-type_fold"/>
</dbReference>
<reference evidence="1" key="1">
    <citation type="journal article" date="2021" name="Microb. Physiol.">
        <title>Proteogenomic Insights into the Physiology of Marine, Sulfate-Reducing, Filamentous Desulfonema limicola and Desulfonema magnum.</title>
        <authorList>
            <person name="Schnaars V."/>
            <person name="Wohlbrand L."/>
            <person name="Scheve S."/>
            <person name="Hinrichs C."/>
            <person name="Reinhardt R."/>
            <person name="Rabus R."/>
        </authorList>
    </citation>
    <scope>NUCLEOTIDE SEQUENCE</scope>
    <source>
        <strain evidence="1">4be13</strain>
    </source>
</reference>
<gene>
    <name evidence="1" type="ORF">dnm_072230</name>
</gene>
<protein>
    <submittedName>
        <fullName evidence="1">HEAT repeat domain-containing protein</fullName>
    </submittedName>
</protein>
<dbReference type="InterPro" id="IPR054701">
    <property type="entry name" value="DVU0298-like"/>
</dbReference>
<proteinExistence type="predicted"/>
<dbReference type="Proteomes" id="UP000663722">
    <property type="component" value="Chromosome"/>
</dbReference>
<dbReference type="SUPFAM" id="SSF48371">
    <property type="entry name" value="ARM repeat"/>
    <property type="match status" value="1"/>
</dbReference>
<dbReference type="InterPro" id="IPR011989">
    <property type="entry name" value="ARM-like"/>
</dbReference>
<dbReference type="NCBIfam" id="NF045662">
    <property type="entry name" value="DVU0298_fam"/>
    <property type="match status" value="1"/>
</dbReference>
<sequence>MSKTIKYSGRKLKKKILELLTQKNFERSLEEIRPFPARQVINPLFSFLYNSDEMIKWRAVTAMGMVVSRLAEQDTESARVIMRRLLWNLNDESGGIGWGSPEAMGEIMAQSKKLAEEYHCILISYIREDGNFIEHEILQRGVLWGLGRLARVRPELVKDAAPFLAPYMNSEDAVHRGLAARTAALLDAESLKPLLRYLANDHTKIKIFLEGELVSRSVAELTGQMISEKS</sequence>
<organism evidence="1 2">
    <name type="scientific">Desulfonema magnum</name>
    <dbReference type="NCBI Taxonomy" id="45655"/>
    <lineage>
        <taxon>Bacteria</taxon>
        <taxon>Pseudomonadati</taxon>
        <taxon>Thermodesulfobacteriota</taxon>
        <taxon>Desulfobacteria</taxon>
        <taxon>Desulfobacterales</taxon>
        <taxon>Desulfococcaceae</taxon>
        <taxon>Desulfonema</taxon>
    </lineage>
</organism>
<dbReference type="RefSeq" id="WP_207679047.1">
    <property type="nucleotide sequence ID" value="NZ_CP061800.1"/>
</dbReference>
<dbReference type="AlphaFoldDB" id="A0A975BTI1"/>